<evidence type="ECO:0000313" key="5">
    <source>
        <dbReference type="Proteomes" id="UP001326715"/>
    </source>
</evidence>
<gene>
    <name evidence="2" type="ORF">SAMN05661012_00073</name>
    <name evidence="3" type="ORF">SR876_31135</name>
</gene>
<dbReference type="Proteomes" id="UP001326715">
    <property type="component" value="Chromosome"/>
</dbReference>
<proteinExistence type="predicted"/>
<dbReference type="Pfam" id="PF19266">
    <property type="entry name" value="CIS_tube"/>
    <property type="match status" value="1"/>
</dbReference>
<organism evidence="2 4">
    <name type="scientific">Chitinophaga sancti</name>
    <dbReference type="NCBI Taxonomy" id="1004"/>
    <lineage>
        <taxon>Bacteria</taxon>
        <taxon>Pseudomonadati</taxon>
        <taxon>Bacteroidota</taxon>
        <taxon>Chitinophagia</taxon>
        <taxon>Chitinophagales</taxon>
        <taxon>Chitinophagaceae</taxon>
        <taxon>Chitinophaga</taxon>
    </lineage>
</organism>
<evidence type="ECO:0000313" key="4">
    <source>
        <dbReference type="Proteomes" id="UP000183788"/>
    </source>
</evidence>
<reference evidence="2 4" key="1">
    <citation type="submission" date="2016-11" db="EMBL/GenBank/DDBJ databases">
        <authorList>
            <person name="Jaros S."/>
            <person name="Januszkiewicz K."/>
            <person name="Wedrychowicz H."/>
        </authorList>
    </citation>
    <scope>NUCLEOTIDE SEQUENCE [LARGE SCALE GENOMIC DNA]</scope>
    <source>
        <strain evidence="2 4">DSM 784</strain>
    </source>
</reference>
<dbReference type="EMBL" id="FPIZ01000001">
    <property type="protein sequence ID" value="SFW12418.1"/>
    <property type="molecule type" value="Genomic_DNA"/>
</dbReference>
<protein>
    <recommendedName>
        <fullName evidence="1">Contractile injection system tube protein N-terminal domain-containing protein</fullName>
    </recommendedName>
</protein>
<evidence type="ECO:0000313" key="3">
    <source>
        <dbReference type="EMBL" id="WQG89388.1"/>
    </source>
</evidence>
<name>A0A1K1LNF4_9BACT</name>
<feature type="domain" description="Contractile injection system tube protein N-terminal" evidence="1">
    <location>
        <begin position="7"/>
        <end position="164"/>
    </location>
</feature>
<accession>A0A1K1LNF4</accession>
<dbReference type="InterPro" id="IPR045361">
    <property type="entry name" value="CIS_tube_prot_N"/>
</dbReference>
<evidence type="ECO:0000259" key="1">
    <source>
        <dbReference type="Pfam" id="PF19266"/>
    </source>
</evidence>
<dbReference type="EMBL" id="CP140154">
    <property type="protein sequence ID" value="WQG89388.1"/>
    <property type="molecule type" value="Genomic_DNA"/>
</dbReference>
<dbReference type="RefSeq" id="WP_072356555.1">
    <property type="nucleotide sequence ID" value="NZ_CBHWAX010000010.1"/>
</dbReference>
<dbReference type="OrthoDB" id="9815939at2"/>
<dbReference type="STRING" id="1004.SAMN05661012_00073"/>
<keyword evidence="5" id="KW-1185">Reference proteome</keyword>
<sequence>MSDNNHLVKLKIHSFPNRDYTGEETVFTLPVNPESFTKNYKVDLDERRGHGNNGTDVRFKSTAPEELRLEFILDGTGTIEGYLDSLKTVPVTRQLEMFTHCVYNMDSNIHRPRFLLLIWGTDIKFRCVLSNLDINHTLFTPKGDPLRVKLNATFLNYVARQERQARDRTSSPDLTHYRKVVQGDRLDNLTNTIYNDPAYLMQVAKVNGLSTFRSIKAGTELYFPPFDQTEK</sequence>
<evidence type="ECO:0000313" key="2">
    <source>
        <dbReference type="EMBL" id="SFW12418.1"/>
    </source>
</evidence>
<dbReference type="Proteomes" id="UP000183788">
    <property type="component" value="Unassembled WGS sequence"/>
</dbReference>
<reference evidence="3 5" key="2">
    <citation type="submission" date="2023-11" db="EMBL/GenBank/DDBJ databases">
        <title>MicrobeMod: A computational toolkit for identifying prokaryotic methylation and restriction-modification with nanopore sequencing.</title>
        <authorList>
            <person name="Crits-Christoph A."/>
            <person name="Kang S.C."/>
            <person name="Lee H."/>
            <person name="Ostrov N."/>
        </authorList>
    </citation>
    <scope>NUCLEOTIDE SEQUENCE [LARGE SCALE GENOMIC DNA]</scope>
    <source>
        <strain evidence="3 5">ATCC 23090</strain>
    </source>
</reference>
<dbReference type="AlphaFoldDB" id="A0A1K1LNF4"/>